<dbReference type="GO" id="GO:0050380">
    <property type="term" value="F:undecaprenyl-diphosphatase activity"/>
    <property type="evidence" value="ECO:0007669"/>
    <property type="project" value="UniProtKB-UniRule"/>
</dbReference>
<dbReference type="EMBL" id="CP048029">
    <property type="protein sequence ID" value="QIK38147.1"/>
    <property type="molecule type" value="Genomic_DNA"/>
</dbReference>
<evidence type="ECO:0000256" key="14">
    <source>
        <dbReference type="HAMAP-Rule" id="MF_01006"/>
    </source>
</evidence>
<comment type="catalytic activity">
    <reaction evidence="13 14">
        <text>di-trans,octa-cis-undecaprenyl diphosphate + H2O = di-trans,octa-cis-undecaprenyl phosphate + phosphate + H(+)</text>
        <dbReference type="Rhea" id="RHEA:28094"/>
        <dbReference type="ChEBI" id="CHEBI:15377"/>
        <dbReference type="ChEBI" id="CHEBI:15378"/>
        <dbReference type="ChEBI" id="CHEBI:43474"/>
        <dbReference type="ChEBI" id="CHEBI:58405"/>
        <dbReference type="ChEBI" id="CHEBI:60392"/>
        <dbReference type="EC" id="3.6.1.27"/>
    </reaction>
</comment>
<protein>
    <recommendedName>
        <fullName evidence="4 14">Undecaprenyl-diphosphatase</fullName>
        <ecNumber evidence="3 14">3.6.1.27</ecNumber>
    </recommendedName>
    <alternativeName>
        <fullName evidence="12 14">Bacitracin resistance protein</fullName>
    </alternativeName>
    <alternativeName>
        <fullName evidence="11 14">Undecaprenyl pyrophosphate phosphatase</fullName>
    </alternativeName>
</protein>
<keyword evidence="14" id="KW-0573">Peptidoglycan synthesis</keyword>
<evidence type="ECO:0000256" key="9">
    <source>
        <dbReference type="ARBA" id="ARBA00023136"/>
    </source>
</evidence>
<evidence type="ECO:0000256" key="10">
    <source>
        <dbReference type="ARBA" id="ARBA00023251"/>
    </source>
</evidence>
<organism evidence="15 16">
    <name type="scientific">Caldichromatium japonicum</name>
    <dbReference type="NCBI Taxonomy" id="2699430"/>
    <lineage>
        <taxon>Bacteria</taxon>
        <taxon>Pseudomonadati</taxon>
        <taxon>Pseudomonadota</taxon>
        <taxon>Gammaproteobacteria</taxon>
        <taxon>Chromatiales</taxon>
        <taxon>Chromatiaceae</taxon>
        <taxon>Caldichromatium</taxon>
    </lineage>
</organism>
<evidence type="ECO:0000256" key="1">
    <source>
        <dbReference type="ARBA" id="ARBA00004651"/>
    </source>
</evidence>
<evidence type="ECO:0000256" key="7">
    <source>
        <dbReference type="ARBA" id="ARBA00022801"/>
    </source>
</evidence>
<evidence type="ECO:0000256" key="5">
    <source>
        <dbReference type="ARBA" id="ARBA00022475"/>
    </source>
</evidence>
<dbReference type="Proteomes" id="UP000502699">
    <property type="component" value="Chromosome"/>
</dbReference>
<dbReference type="HAMAP" id="MF_01006">
    <property type="entry name" value="Undec_diphosphatase"/>
    <property type="match status" value="1"/>
</dbReference>
<evidence type="ECO:0000256" key="11">
    <source>
        <dbReference type="ARBA" id="ARBA00032707"/>
    </source>
</evidence>
<keyword evidence="6 14" id="KW-0812">Transmembrane</keyword>
<name>A0A6G7VEC7_9GAMM</name>
<dbReference type="PANTHER" id="PTHR30622">
    <property type="entry name" value="UNDECAPRENYL-DIPHOSPHATASE"/>
    <property type="match status" value="1"/>
</dbReference>
<keyword evidence="8 14" id="KW-1133">Transmembrane helix</keyword>
<dbReference type="InterPro" id="IPR003824">
    <property type="entry name" value="UppP"/>
</dbReference>
<evidence type="ECO:0000256" key="13">
    <source>
        <dbReference type="ARBA" id="ARBA00047594"/>
    </source>
</evidence>
<evidence type="ECO:0000256" key="2">
    <source>
        <dbReference type="ARBA" id="ARBA00010621"/>
    </source>
</evidence>
<feature type="transmembrane region" description="Helical" evidence="14">
    <location>
        <begin position="188"/>
        <end position="207"/>
    </location>
</feature>
<evidence type="ECO:0000256" key="4">
    <source>
        <dbReference type="ARBA" id="ARBA00021581"/>
    </source>
</evidence>
<dbReference type="PANTHER" id="PTHR30622:SF4">
    <property type="entry name" value="UNDECAPRENYL-DIPHOSPHATASE"/>
    <property type="match status" value="1"/>
</dbReference>
<gene>
    <name evidence="14" type="primary">uppP</name>
    <name evidence="15" type="ORF">GWK36_09320</name>
</gene>
<accession>A0A6G7VEC7</accession>
<reference evidence="16" key="1">
    <citation type="submission" date="2020-01" db="EMBL/GenBank/DDBJ databases">
        <title>Caldichromatium gen. nov., sp. nov., a thermophilic purple sulfur bacterium member of the family Chromatiaceae isolated from Nakabusa hot spring, Japan.</title>
        <authorList>
            <person name="Saini M.K."/>
            <person name="Hanada S."/>
            <person name="Tank M."/>
        </authorList>
    </citation>
    <scope>NUCLEOTIDE SEQUENCE [LARGE SCALE GENOMIC DNA]</scope>
    <source>
        <strain evidence="16">No.7</strain>
    </source>
</reference>
<keyword evidence="16" id="KW-1185">Reference proteome</keyword>
<feature type="transmembrane region" description="Helical" evidence="14">
    <location>
        <begin position="249"/>
        <end position="268"/>
    </location>
</feature>
<keyword evidence="7 14" id="KW-0378">Hydrolase</keyword>
<keyword evidence="9 14" id="KW-0472">Membrane</keyword>
<comment type="similarity">
    <text evidence="2 14">Belongs to the UppP family.</text>
</comment>
<comment type="miscellaneous">
    <text evidence="14">Bacitracin is thought to be involved in the inhibition of peptidoglycan synthesis by sequestering undecaprenyl diphosphate, thereby reducing the pool of lipid carrier available.</text>
</comment>
<dbReference type="RefSeq" id="WP_166270911.1">
    <property type="nucleotide sequence ID" value="NZ_CP048029.1"/>
</dbReference>
<feature type="transmembrane region" description="Helical" evidence="14">
    <location>
        <begin position="86"/>
        <end position="104"/>
    </location>
</feature>
<dbReference type="GO" id="GO:0046677">
    <property type="term" value="P:response to antibiotic"/>
    <property type="evidence" value="ECO:0007669"/>
    <property type="project" value="UniProtKB-UniRule"/>
</dbReference>
<keyword evidence="5 14" id="KW-1003">Cell membrane</keyword>
<keyword evidence="14" id="KW-0961">Cell wall biogenesis/degradation</keyword>
<dbReference type="NCBIfam" id="NF001393">
    <property type="entry name" value="PRK00281.2-4"/>
    <property type="match status" value="1"/>
</dbReference>
<feature type="transmembrane region" description="Helical" evidence="14">
    <location>
        <begin position="116"/>
        <end position="135"/>
    </location>
</feature>
<feature type="transmembrane region" description="Helical" evidence="14">
    <location>
        <begin position="41"/>
        <end position="59"/>
    </location>
</feature>
<feature type="transmembrane region" description="Helical" evidence="14">
    <location>
        <begin position="219"/>
        <end position="243"/>
    </location>
</feature>
<sequence>MDNIQILSLAFIQGFTEFLPISSSAHLILTPLIFGEELQDLAFDVAVHLGTLAAVLMYFRCELAQMLGAMLGAVHRRRLEDSNARLAWMIVFATLPVLILGWPLKGLLEWLRGNPALITAVIGWTTIGFGLLLGWADWQGRRARGEYRLKGSEAILIGLFQALAIIPGVSRSGITMTIGLFMGLTREGASRFSFLLAIPTILMAGAIETLDLIQDAKPVDWSALALGAIVSYLVAYLTIQFFLGLIGRIGMWPFVVYRLLLGAVILVLI</sequence>
<feature type="transmembrane region" description="Helical" evidence="14">
    <location>
        <begin position="7"/>
        <end position="29"/>
    </location>
</feature>
<evidence type="ECO:0000256" key="6">
    <source>
        <dbReference type="ARBA" id="ARBA00022692"/>
    </source>
</evidence>
<dbReference type="AlphaFoldDB" id="A0A6G7VEC7"/>
<dbReference type="GO" id="GO:0071555">
    <property type="term" value="P:cell wall organization"/>
    <property type="evidence" value="ECO:0007669"/>
    <property type="project" value="UniProtKB-KW"/>
</dbReference>
<evidence type="ECO:0000313" key="16">
    <source>
        <dbReference type="Proteomes" id="UP000502699"/>
    </source>
</evidence>
<keyword evidence="14" id="KW-0133">Cell shape</keyword>
<keyword evidence="10 14" id="KW-0046">Antibiotic resistance</keyword>
<evidence type="ECO:0000256" key="3">
    <source>
        <dbReference type="ARBA" id="ARBA00012374"/>
    </source>
</evidence>
<dbReference type="EC" id="3.6.1.27" evidence="3 14"/>
<comment type="function">
    <text evidence="14">Catalyzes the dephosphorylation of undecaprenyl diphosphate (UPP). Confers resistance to bacitracin.</text>
</comment>
<dbReference type="GO" id="GO:0005886">
    <property type="term" value="C:plasma membrane"/>
    <property type="evidence" value="ECO:0007669"/>
    <property type="project" value="UniProtKB-SubCell"/>
</dbReference>
<evidence type="ECO:0000256" key="8">
    <source>
        <dbReference type="ARBA" id="ARBA00022989"/>
    </source>
</evidence>
<dbReference type="KEGG" id="cjap:GWK36_09320"/>
<evidence type="ECO:0000313" key="15">
    <source>
        <dbReference type="EMBL" id="QIK38147.1"/>
    </source>
</evidence>
<evidence type="ECO:0000256" key="12">
    <source>
        <dbReference type="ARBA" id="ARBA00032932"/>
    </source>
</evidence>
<proteinExistence type="inferred from homology"/>
<feature type="transmembrane region" description="Helical" evidence="14">
    <location>
        <begin position="156"/>
        <end position="182"/>
    </location>
</feature>
<comment type="subcellular location">
    <subcellularLocation>
        <location evidence="1 14">Cell membrane</location>
        <topology evidence="1 14">Multi-pass membrane protein</topology>
    </subcellularLocation>
</comment>
<dbReference type="Pfam" id="PF02673">
    <property type="entry name" value="BacA"/>
    <property type="match status" value="1"/>
</dbReference>
<dbReference type="GO" id="GO:0008360">
    <property type="term" value="P:regulation of cell shape"/>
    <property type="evidence" value="ECO:0007669"/>
    <property type="project" value="UniProtKB-KW"/>
</dbReference>
<dbReference type="GO" id="GO:0009252">
    <property type="term" value="P:peptidoglycan biosynthetic process"/>
    <property type="evidence" value="ECO:0007669"/>
    <property type="project" value="UniProtKB-KW"/>
</dbReference>